<dbReference type="GO" id="GO:0015969">
    <property type="term" value="P:guanosine tetraphosphate metabolic process"/>
    <property type="evidence" value="ECO:0007669"/>
    <property type="project" value="InterPro"/>
</dbReference>
<gene>
    <name evidence="2" type="ORF">NCTC10465_00391</name>
</gene>
<dbReference type="GeneID" id="35779068"/>
<dbReference type="RefSeq" id="WP_062332236.1">
    <property type="nucleotide sequence ID" value="NZ_CBCRZU010000006.1"/>
</dbReference>
<dbReference type="AlphaFoldDB" id="A0A378Q8X6"/>
<sequence length="444" mass="51992">MKNNFPTEEYSVNAIDLQEADISKEEILEIYWDYVNIIPQLKSQAQHYANLLQLGNKINSVKWRVKDPNHLIEKIIRKRKEELKKEKSNSKYLEINIKNYKDLVNDLIGLRAIYLFKYDWQEMNDFILQNFEVCADEEIIIYHTENDNLGYMAQEGYYNFKGKDYRIVRKTKDSDYRSTHYLAIGQKPSNFKFEIQTRTIFEEAWGEIDHHIRYPNFEKHPELVRRMSILNNVISGCVELVNSDYDFFNELNKELLETKENVLNDENLIKEKQVEGNYDKSDSKESNLIQTNHINLIDRIQQLSEYNDILQSARPVMDIASYKAKNDLLNTRFAEIYNTLPEQNRVALSNANLIQNAIPSDILSTFQKAYSAQSLAIESMRNSELTKSFASATNYLKNSINNNSSAFTEAMKAQKQRDDLMKSVTLPINSLYKLPNLTDDKDED</sequence>
<dbReference type="PANTHER" id="PTHR41773:SF1">
    <property type="entry name" value="RELA_SPOT DOMAIN-CONTAINING PROTEIN"/>
    <property type="match status" value="1"/>
</dbReference>
<dbReference type="KEGG" id="mos:AXE82_05310"/>
<accession>A0A378Q8X6</accession>
<protein>
    <submittedName>
        <fullName evidence="2">Region found in RelA / SpoT proteins</fullName>
    </submittedName>
</protein>
<name>A0A378Q8X6_FAUOS</name>
<organism evidence="2 3">
    <name type="scientific">Faucicola osloensis</name>
    <name type="common">Moraxella osloensis</name>
    <dbReference type="NCBI Taxonomy" id="34062"/>
    <lineage>
        <taxon>Bacteria</taxon>
        <taxon>Pseudomonadati</taxon>
        <taxon>Pseudomonadota</taxon>
        <taxon>Gammaproteobacteria</taxon>
        <taxon>Moraxellales</taxon>
        <taxon>Moraxellaceae</taxon>
        <taxon>Faucicola</taxon>
    </lineage>
</organism>
<dbReference type="PANTHER" id="PTHR41773">
    <property type="entry name" value="GTP PYROPHOSPHATASE-RELATED"/>
    <property type="match status" value="1"/>
</dbReference>
<evidence type="ECO:0000313" key="2">
    <source>
        <dbReference type="EMBL" id="STY96628.1"/>
    </source>
</evidence>
<evidence type="ECO:0000313" key="3">
    <source>
        <dbReference type="Proteomes" id="UP000255230"/>
    </source>
</evidence>
<dbReference type="InterPro" id="IPR007685">
    <property type="entry name" value="RelA_SpoT"/>
</dbReference>
<keyword evidence="3" id="KW-1185">Reference proteome</keyword>
<dbReference type="Gene3D" id="3.30.460.10">
    <property type="entry name" value="Beta Polymerase, domain 2"/>
    <property type="match status" value="1"/>
</dbReference>
<dbReference type="Proteomes" id="UP000255230">
    <property type="component" value="Unassembled WGS sequence"/>
</dbReference>
<dbReference type="InterPro" id="IPR043519">
    <property type="entry name" value="NT_sf"/>
</dbReference>
<evidence type="ECO:0000259" key="1">
    <source>
        <dbReference type="SMART" id="SM00954"/>
    </source>
</evidence>
<dbReference type="SMART" id="SM00954">
    <property type="entry name" value="RelA_SpoT"/>
    <property type="match status" value="1"/>
</dbReference>
<proteinExistence type="predicted"/>
<dbReference type="Pfam" id="PF04607">
    <property type="entry name" value="RelA_SpoT"/>
    <property type="match status" value="1"/>
</dbReference>
<dbReference type="EMBL" id="UGPY01000001">
    <property type="protein sequence ID" value="STY96628.1"/>
    <property type="molecule type" value="Genomic_DNA"/>
</dbReference>
<dbReference type="CDD" id="cd05399">
    <property type="entry name" value="NT_Rel-Spo_like"/>
    <property type="match status" value="1"/>
</dbReference>
<feature type="domain" description="RelA/SpoT" evidence="1">
    <location>
        <begin position="63"/>
        <end position="220"/>
    </location>
</feature>
<dbReference type="SUPFAM" id="SSF81301">
    <property type="entry name" value="Nucleotidyltransferase"/>
    <property type="match status" value="1"/>
</dbReference>
<reference evidence="2 3" key="1">
    <citation type="submission" date="2018-06" db="EMBL/GenBank/DDBJ databases">
        <authorList>
            <consortium name="Pathogen Informatics"/>
            <person name="Doyle S."/>
        </authorList>
    </citation>
    <scope>NUCLEOTIDE SEQUENCE [LARGE SCALE GENOMIC DNA]</scope>
    <source>
        <strain evidence="2 3">NCTC10465</strain>
    </source>
</reference>